<keyword evidence="2" id="KW-1133">Transmembrane helix</keyword>
<organism evidence="3 4">
    <name type="scientific">Coleofasciculus chthonoplastes PCC 7420</name>
    <dbReference type="NCBI Taxonomy" id="118168"/>
    <lineage>
        <taxon>Bacteria</taxon>
        <taxon>Bacillati</taxon>
        <taxon>Cyanobacteriota</taxon>
        <taxon>Cyanophyceae</taxon>
        <taxon>Coleofasciculales</taxon>
        <taxon>Coleofasciculaceae</taxon>
        <taxon>Coleofasciculus</taxon>
    </lineage>
</organism>
<feature type="coiled-coil region" evidence="1">
    <location>
        <begin position="301"/>
        <end position="335"/>
    </location>
</feature>
<evidence type="ECO:0000256" key="2">
    <source>
        <dbReference type="SAM" id="Phobius"/>
    </source>
</evidence>
<reference evidence="3 4" key="1">
    <citation type="submission" date="2008-07" db="EMBL/GenBank/DDBJ databases">
        <authorList>
            <person name="Tandeau de Marsac N."/>
            <person name="Ferriera S."/>
            <person name="Johnson J."/>
            <person name="Kravitz S."/>
            <person name="Beeson K."/>
            <person name="Sutton G."/>
            <person name="Rogers Y.-H."/>
            <person name="Friedman R."/>
            <person name="Frazier M."/>
            <person name="Venter J.C."/>
        </authorList>
    </citation>
    <scope>NUCLEOTIDE SEQUENCE [LARGE SCALE GENOMIC DNA]</scope>
    <source>
        <strain evidence="3 4">PCC 7420</strain>
    </source>
</reference>
<dbReference type="STRING" id="118168.MC7420_2371"/>
<evidence type="ECO:0000313" key="3">
    <source>
        <dbReference type="EMBL" id="EDX71705.1"/>
    </source>
</evidence>
<keyword evidence="2" id="KW-0812">Transmembrane</keyword>
<dbReference type="EMBL" id="DS989870">
    <property type="protein sequence ID" value="EDX71705.1"/>
    <property type="molecule type" value="Genomic_DNA"/>
</dbReference>
<keyword evidence="4" id="KW-1185">Reference proteome</keyword>
<name>B4W258_9CYAN</name>
<proteinExistence type="predicted"/>
<gene>
    <name evidence="3" type="ORF">MC7420_2371</name>
</gene>
<keyword evidence="2" id="KW-0472">Membrane</keyword>
<dbReference type="HOGENOM" id="CLU_036803_0_0_3"/>
<evidence type="ECO:0000313" key="4">
    <source>
        <dbReference type="Proteomes" id="UP000003835"/>
    </source>
</evidence>
<dbReference type="Proteomes" id="UP000003835">
    <property type="component" value="Unassembled WGS sequence"/>
</dbReference>
<dbReference type="RefSeq" id="WP_006105414.1">
    <property type="nucleotide sequence ID" value="NZ_DS989870.1"/>
</dbReference>
<evidence type="ECO:0000256" key="1">
    <source>
        <dbReference type="SAM" id="Coils"/>
    </source>
</evidence>
<dbReference type="OrthoDB" id="448901at2"/>
<feature type="transmembrane region" description="Helical" evidence="2">
    <location>
        <begin position="467"/>
        <end position="485"/>
    </location>
</feature>
<dbReference type="AlphaFoldDB" id="B4W258"/>
<protein>
    <submittedName>
        <fullName evidence="3">Uncharacterized protein</fullName>
    </submittedName>
</protein>
<dbReference type="eggNOG" id="ENOG502Z9VG">
    <property type="taxonomic scope" value="Bacteria"/>
</dbReference>
<feature type="transmembrane region" description="Helical" evidence="2">
    <location>
        <begin position="427"/>
        <end position="447"/>
    </location>
</feature>
<sequence length="491" mass="56909">MTTKLYAPKVYLFAFHLFKTPDVDGNVSIKDPDLLWDKCHEIFAKFHIKEQLNLHPPQPHNDRFDLLDGAKTNDFFLPIHTEISYKNADLKLEGFAYPLQLYDSYGLGLNLGCPDPPLNNGQKIQPVDSSVLEALNPDYCFLPDTIQSYFGQTVIITALLSDNQKRQGDKFLEELADECIREFAYDPHKRPELYRKGQLFGSPIFEYGLITTPDTYRHILVWLFSDPVTDTKFQEGYQLLLDLFFYRNKVITEFRHSRDTYTDAYQAYKHIQHLIRQTFNQLPQTTDTLDEESLKYLKGQLKEMAKQTVEYSDLLRDLESRRNSIAINADNYKTKLQLIRNKFTLDKDKDISFLASFYRENCQVFQEQIQGDLGYFVPGANLLEKAISSIRGIVEIDQAQRDRIREDQDKTREQEEKDRDYRLERTIQVLGIGLGTGGLVASSFNHIDKPLLPPFSTNKPHPVISTFFWSVLAALLAGLATWWITKKKTKT</sequence>
<accession>B4W258</accession>
<keyword evidence="1" id="KW-0175">Coiled coil</keyword>